<gene>
    <name evidence="5" type="primary">ybgF</name>
    <name evidence="1" type="synonym">cpoB</name>
    <name evidence="5" type="ORF">VCB98_00135</name>
</gene>
<dbReference type="PROSITE" id="PS50005">
    <property type="entry name" value="TPR"/>
    <property type="match status" value="2"/>
</dbReference>
<evidence type="ECO:0000259" key="4">
    <source>
        <dbReference type="Pfam" id="PF16331"/>
    </source>
</evidence>
<dbReference type="Pfam" id="PF13432">
    <property type="entry name" value="TPR_16"/>
    <property type="match status" value="1"/>
</dbReference>
<dbReference type="GO" id="GO:0030288">
    <property type="term" value="C:outer membrane-bounded periplasmic space"/>
    <property type="evidence" value="ECO:0007669"/>
    <property type="project" value="UniProtKB-UniRule"/>
</dbReference>
<protein>
    <recommendedName>
        <fullName evidence="1">Cell division coordinator CpoB</fullName>
    </recommendedName>
</protein>
<feature type="chain" id="PRO_5042651656" description="Cell division coordinator CpoB" evidence="1">
    <location>
        <begin position="23"/>
        <end position="259"/>
    </location>
</feature>
<feature type="region of interest" description="Disordered" evidence="3">
    <location>
        <begin position="235"/>
        <end position="259"/>
    </location>
</feature>
<dbReference type="InterPro" id="IPR014162">
    <property type="entry name" value="CpoB_C"/>
</dbReference>
<keyword evidence="1" id="KW-0732">Signal</keyword>
<dbReference type="InterPro" id="IPR034706">
    <property type="entry name" value="CpoB"/>
</dbReference>
<comment type="similarity">
    <text evidence="1">Belongs to the CpoB family.</text>
</comment>
<dbReference type="HAMAP" id="MF_02066">
    <property type="entry name" value="CpoB"/>
    <property type="match status" value="1"/>
</dbReference>
<reference evidence="5 6" key="1">
    <citation type="submission" date="2023-12" db="EMBL/GenBank/DDBJ databases">
        <title>Whole-genome sequencing of halo(alkali)philic microorganisms from hypersaline lakes.</title>
        <authorList>
            <person name="Sorokin D.Y."/>
            <person name="Merkel A.Y."/>
            <person name="Messina E."/>
            <person name="Yakimov M."/>
        </authorList>
    </citation>
    <scope>NUCLEOTIDE SEQUENCE [LARGE SCALE GENOMIC DNA]</scope>
    <source>
        <strain evidence="5 6">AB-CW1</strain>
    </source>
</reference>
<feature type="signal peptide" evidence="1">
    <location>
        <begin position="1"/>
        <end position="22"/>
    </location>
</feature>
<name>A0AAP6MKG2_9GAMM</name>
<dbReference type="SUPFAM" id="SSF48452">
    <property type="entry name" value="TPR-like"/>
    <property type="match status" value="1"/>
</dbReference>
<proteinExistence type="inferred from homology"/>
<feature type="domain" description="YbgF trimerisation" evidence="4">
    <location>
        <begin position="37"/>
        <end position="108"/>
    </location>
</feature>
<dbReference type="InterPro" id="IPR019734">
    <property type="entry name" value="TPR_rpt"/>
</dbReference>
<comment type="subcellular location">
    <subcellularLocation>
        <location evidence="1">Periplasm</location>
    </subcellularLocation>
</comment>
<comment type="function">
    <text evidence="1">Mediates coordination of peptidoglycan synthesis and outer membrane constriction during cell division.</text>
</comment>
<dbReference type="GO" id="GO:0070206">
    <property type="term" value="P:protein trimerization"/>
    <property type="evidence" value="ECO:0007669"/>
    <property type="project" value="InterPro"/>
</dbReference>
<dbReference type="Pfam" id="PF13174">
    <property type="entry name" value="TPR_6"/>
    <property type="match status" value="1"/>
</dbReference>
<dbReference type="Gene3D" id="1.20.5.110">
    <property type="match status" value="1"/>
</dbReference>
<keyword evidence="2" id="KW-0802">TPR repeat</keyword>
<keyword evidence="1" id="KW-0574">Periplasm</keyword>
<evidence type="ECO:0000256" key="1">
    <source>
        <dbReference type="HAMAP-Rule" id="MF_02066"/>
    </source>
</evidence>
<dbReference type="AlphaFoldDB" id="A0AAP6MKG2"/>
<evidence type="ECO:0000256" key="3">
    <source>
        <dbReference type="SAM" id="MobiDB-lite"/>
    </source>
</evidence>
<comment type="caution">
    <text evidence="5">The sequence shown here is derived from an EMBL/GenBank/DDBJ whole genome shotgun (WGS) entry which is preliminary data.</text>
</comment>
<dbReference type="Proteomes" id="UP001302316">
    <property type="component" value="Unassembled WGS sequence"/>
</dbReference>
<feature type="coiled-coil region" evidence="1">
    <location>
        <begin position="21"/>
        <end position="81"/>
    </location>
</feature>
<accession>A0AAP6MKG2</accession>
<sequence length="259" mass="29012" precursor="true">MSFRNSLIPLALGSILLLPGCAALDAQDDETAERLDQLEDRLAQIERLVDSDSLIDLAASLEEIQSELRGLRGDVELLQHQQEGIQERQRETYLDLDRRLRRLEVGGAPTGTPDLQEDELAGLDAGEERGAADPAEAYQAAFELLREGRYDAAGEAFDAFLADHADSDLGANARYWLGEVHYVTRDFEQASEEFRRVLDDYPGSNKEADAALKLGFAYYELEQWDQARDMLEEVRRSHPDTSAARLAGNRLNRMADEGR</sequence>
<evidence type="ECO:0000313" key="6">
    <source>
        <dbReference type="Proteomes" id="UP001302316"/>
    </source>
</evidence>
<dbReference type="NCBIfam" id="TIGR02795">
    <property type="entry name" value="tol_pal_ybgF"/>
    <property type="match status" value="1"/>
</dbReference>
<evidence type="ECO:0000256" key="2">
    <source>
        <dbReference type="PROSITE-ProRule" id="PRU00339"/>
    </source>
</evidence>
<organism evidence="5 6">
    <name type="scientific">Natronospira elongata</name>
    <dbReference type="NCBI Taxonomy" id="3110268"/>
    <lineage>
        <taxon>Bacteria</taxon>
        <taxon>Pseudomonadati</taxon>
        <taxon>Pseudomonadota</taxon>
        <taxon>Gammaproteobacteria</taxon>
        <taxon>Natronospirales</taxon>
        <taxon>Natronospiraceae</taxon>
        <taxon>Natronospira</taxon>
    </lineage>
</organism>
<keyword evidence="6" id="KW-1185">Reference proteome</keyword>
<dbReference type="Gene3D" id="1.25.40.10">
    <property type="entry name" value="Tetratricopeptide repeat domain"/>
    <property type="match status" value="1"/>
</dbReference>
<keyword evidence="1" id="KW-0175">Coiled coil</keyword>
<feature type="repeat" description="TPR" evidence="2">
    <location>
        <begin position="208"/>
        <end position="241"/>
    </location>
</feature>
<feature type="repeat" description="TPR" evidence="2">
    <location>
        <begin position="171"/>
        <end position="204"/>
    </location>
</feature>
<dbReference type="EMBL" id="JAYGII010000001">
    <property type="protein sequence ID" value="MEA5444225.1"/>
    <property type="molecule type" value="Genomic_DNA"/>
</dbReference>
<dbReference type="GO" id="GO:0043093">
    <property type="term" value="P:FtsZ-dependent cytokinesis"/>
    <property type="evidence" value="ECO:0007669"/>
    <property type="project" value="UniProtKB-UniRule"/>
</dbReference>
<dbReference type="Pfam" id="PF16331">
    <property type="entry name" value="TolA_bind_tri"/>
    <property type="match status" value="1"/>
</dbReference>
<keyword evidence="1" id="KW-0132">Cell division</keyword>
<evidence type="ECO:0000313" key="5">
    <source>
        <dbReference type="EMBL" id="MEA5444225.1"/>
    </source>
</evidence>
<keyword evidence="1" id="KW-0131">Cell cycle</keyword>
<dbReference type="InterPro" id="IPR011990">
    <property type="entry name" value="TPR-like_helical_dom_sf"/>
</dbReference>
<dbReference type="RefSeq" id="WP_346049214.1">
    <property type="nucleotide sequence ID" value="NZ_JAYGII010000001.1"/>
</dbReference>
<dbReference type="InterPro" id="IPR032519">
    <property type="entry name" value="YbgF_tri"/>
</dbReference>